<feature type="domain" description="Enoyl reductase (ER)" evidence="1">
    <location>
        <begin position="1"/>
        <end position="230"/>
    </location>
</feature>
<dbReference type="PANTHER" id="PTHR11695:SF294">
    <property type="entry name" value="RETICULON-4-INTERACTING PROTEIN 1, MITOCHONDRIAL"/>
    <property type="match status" value="1"/>
</dbReference>
<dbReference type="PANTHER" id="PTHR11695">
    <property type="entry name" value="ALCOHOL DEHYDROGENASE RELATED"/>
    <property type="match status" value="1"/>
</dbReference>
<proteinExistence type="predicted"/>
<comment type="caution">
    <text evidence="2">The sequence shown here is derived from an EMBL/GenBank/DDBJ whole genome shotgun (WGS) entry which is preliminary data.</text>
</comment>
<dbReference type="InterPro" id="IPR036291">
    <property type="entry name" value="NAD(P)-bd_dom_sf"/>
</dbReference>
<organism evidence="2 3">
    <name type="scientific">Saccharothrix mutabilis subsp. mutabilis</name>
    <dbReference type="NCBI Taxonomy" id="66855"/>
    <lineage>
        <taxon>Bacteria</taxon>
        <taxon>Bacillati</taxon>
        <taxon>Actinomycetota</taxon>
        <taxon>Actinomycetes</taxon>
        <taxon>Pseudonocardiales</taxon>
        <taxon>Pseudonocardiaceae</taxon>
        <taxon>Saccharothrix</taxon>
    </lineage>
</organism>
<dbReference type="Gene3D" id="3.40.50.720">
    <property type="entry name" value="NAD(P)-binding Rossmann-like Domain"/>
    <property type="match status" value="1"/>
</dbReference>
<evidence type="ECO:0000259" key="1">
    <source>
        <dbReference type="SMART" id="SM00829"/>
    </source>
</evidence>
<dbReference type="SMART" id="SM00829">
    <property type="entry name" value="PKS_ER"/>
    <property type="match status" value="1"/>
</dbReference>
<dbReference type="Proteomes" id="UP001500416">
    <property type="component" value="Unassembled WGS sequence"/>
</dbReference>
<dbReference type="InterPro" id="IPR020843">
    <property type="entry name" value="ER"/>
</dbReference>
<dbReference type="InterPro" id="IPR011032">
    <property type="entry name" value="GroES-like_sf"/>
</dbReference>
<gene>
    <name evidence="2" type="ORF">GCM10010492_43610</name>
</gene>
<evidence type="ECO:0000313" key="2">
    <source>
        <dbReference type="EMBL" id="GAA0239726.1"/>
    </source>
</evidence>
<dbReference type="RefSeq" id="WP_343935689.1">
    <property type="nucleotide sequence ID" value="NZ_BAAABU010000009.1"/>
</dbReference>
<dbReference type="Pfam" id="PF13602">
    <property type="entry name" value="ADH_zinc_N_2"/>
    <property type="match status" value="1"/>
</dbReference>
<sequence>MTAFEPGDEVFGRHGGTCAELVAVPAAQLVAKPANLTPAQAAAVPLSAFTALQAVRAATGRELLISGASGGVGTYAVQIAKARGAEVTGIRGPAKADLVRDLGADRVLDHTRGEWGGRYDSLIDVYGNPSLKDCGRVLKPGGALVLVGGTGGKWFMGTDRWLRALLAAPFRHFKVKVLVHKDSRDGLLALKDLIEAGDVRPVLDRVYPLDEVPRAIEAVRRGEVRGQAVVSLAVPPAPRR</sequence>
<protein>
    <recommendedName>
        <fullName evidence="1">Enoyl reductase (ER) domain-containing protein</fullName>
    </recommendedName>
</protein>
<dbReference type="CDD" id="cd08267">
    <property type="entry name" value="MDR1"/>
    <property type="match status" value="1"/>
</dbReference>
<reference evidence="2 3" key="1">
    <citation type="journal article" date="2019" name="Int. J. Syst. Evol. Microbiol.">
        <title>The Global Catalogue of Microorganisms (GCM) 10K type strain sequencing project: providing services to taxonomists for standard genome sequencing and annotation.</title>
        <authorList>
            <consortium name="The Broad Institute Genomics Platform"/>
            <consortium name="The Broad Institute Genome Sequencing Center for Infectious Disease"/>
            <person name="Wu L."/>
            <person name="Ma J."/>
        </authorList>
    </citation>
    <scope>NUCLEOTIDE SEQUENCE [LARGE SCALE GENOMIC DNA]</scope>
    <source>
        <strain evidence="2 3">JCM 3380</strain>
    </source>
</reference>
<dbReference type="SUPFAM" id="SSF50129">
    <property type="entry name" value="GroES-like"/>
    <property type="match status" value="1"/>
</dbReference>
<dbReference type="Gene3D" id="3.90.180.10">
    <property type="entry name" value="Medium-chain alcohol dehydrogenases, catalytic domain"/>
    <property type="match status" value="1"/>
</dbReference>
<evidence type="ECO:0000313" key="3">
    <source>
        <dbReference type="Proteomes" id="UP001500416"/>
    </source>
</evidence>
<keyword evidence="3" id="KW-1185">Reference proteome</keyword>
<name>A0ABN0U696_9PSEU</name>
<accession>A0ABN0U696</accession>
<dbReference type="SUPFAM" id="SSF51735">
    <property type="entry name" value="NAD(P)-binding Rossmann-fold domains"/>
    <property type="match status" value="1"/>
</dbReference>
<dbReference type="EMBL" id="BAAABU010000009">
    <property type="protein sequence ID" value="GAA0239726.1"/>
    <property type="molecule type" value="Genomic_DNA"/>
</dbReference>
<dbReference type="InterPro" id="IPR050700">
    <property type="entry name" value="YIM1/Zinc_Alcohol_DH_Fams"/>
</dbReference>